<dbReference type="AlphaFoldDB" id="A0A1Y4SYQ1"/>
<dbReference type="RefSeq" id="WP_087358440.1">
    <property type="nucleotide sequence ID" value="NZ_NFLJ01000023.1"/>
</dbReference>
<protein>
    <submittedName>
        <fullName evidence="1">Uncharacterized protein</fullName>
    </submittedName>
</protein>
<name>A0A1Y4SYQ1_9FIRM</name>
<dbReference type="EMBL" id="NFLJ01000023">
    <property type="protein sequence ID" value="OUQ33893.1"/>
    <property type="molecule type" value="Genomic_DNA"/>
</dbReference>
<dbReference type="Proteomes" id="UP000195305">
    <property type="component" value="Unassembled WGS sequence"/>
</dbReference>
<comment type="caution">
    <text evidence="1">The sequence shown here is derived from an EMBL/GenBank/DDBJ whole genome shotgun (WGS) entry which is preliminary data.</text>
</comment>
<gene>
    <name evidence="1" type="ORF">B5E75_08730</name>
</gene>
<sequence>MHLFYVDIAENDGSSSTLFIVDEHGIGQVTLASGKQGIYRKEDGLILEKNVIRLSLDINHEIHDFKITVIDQSTNETPNIIYQNVETIRKNNIFN</sequence>
<evidence type="ECO:0000313" key="2">
    <source>
        <dbReference type="Proteomes" id="UP000195305"/>
    </source>
</evidence>
<proteinExistence type="predicted"/>
<keyword evidence="2" id="KW-1185">Reference proteome</keyword>
<organism evidence="1 2">
    <name type="scientific">Massilimicrobiota timonensis</name>
    <dbReference type="NCBI Taxonomy" id="1776392"/>
    <lineage>
        <taxon>Bacteria</taxon>
        <taxon>Bacillati</taxon>
        <taxon>Bacillota</taxon>
        <taxon>Erysipelotrichia</taxon>
        <taxon>Erysipelotrichales</taxon>
        <taxon>Erysipelotrichaceae</taxon>
        <taxon>Massilimicrobiota</taxon>
    </lineage>
</organism>
<reference evidence="1 2" key="1">
    <citation type="journal article" date="2018" name="BMC Genomics">
        <title>Whole genome sequencing and function prediction of 133 gut anaerobes isolated from chicken caecum in pure cultures.</title>
        <authorList>
            <person name="Medvecky M."/>
            <person name="Cejkova D."/>
            <person name="Polansky O."/>
            <person name="Karasova D."/>
            <person name="Kubasova T."/>
            <person name="Cizek A."/>
            <person name="Rychlik I."/>
        </authorList>
    </citation>
    <scope>NUCLEOTIDE SEQUENCE [LARGE SCALE GENOMIC DNA]</scope>
    <source>
        <strain evidence="1 2">An13</strain>
    </source>
</reference>
<evidence type="ECO:0000313" key="1">
    <source>
        <dbReference type="EMBL" id="OUQ33893.1"/>
    </source>
</evidence>
<accession>A0A1Y4SYQ1</accession>
<dbReference type="OrthoDB" id="2085759at2"/>